<gene>
    <name evidence="2" type="ORF">NDU88_001957</name>
</gene>
<proteinExistence type="predicted"/>
<evidence type="ECO:0000256" key="1">
    <source>
        <dbReference type="SAM" id="MobiDB-lite"/>
    </source>
</evidence>
<sequence length="82" mass="8878">MVERGVERRWDGRGGLRRKSRGWQRALCGACFCSINILNAHRCVLGVYVNSPPIGSNIGDERRAGGGGRTGQQSSEPAPLEP</sequence>
<feature type="compositionally biased region" description="Basic and acidic residues" evidence="1">
    <location>
        <begin position="1"/>
        <end position="14"/>
    </location>
</feature>
<feature type="region of interest" description="Disordered" evidence="1">
    <location>
        <begin position="51"/>
        <end position="82"/>
    </location>
</feature>
<comment type="caution">
    <text evidence="2">The sequence shown here is derived from an EMBL/GenBank/DDBJ whole genome shotgun (WGS) entry which is preliminary data.</text>
</comment>
<dbReference type="Proteomes" id="UP001066276">
    <property type="component" value="Chromosome 4_2"/>
</dbReference>
<name>A0AAV7SA90_PLEWA</name>
<organism evidence="2 3">
    <name type="scientific">Pleurodeles waltl</name>
    <name type="common">Iberian ribbed newt</name>
    <dbReference type="NCBI Taxonomy" id="8319"/>
    <lineage>
        <taxon>Eukaryota</taxon>
        <taxon>Metazoa</taxon>
        <taxon>Chordata</taxon>
        <taxon>Craniata</taxon>
        <taxon>Vertebrata</taxon>
        <taxon>Euteleostomi</taxon>
        <taxon>Amphibia</taxon>
        <taxon>Batrachia</taxon>
        <taxon>Caudata</taxon>
        <taxon>Salamandroidea</taxon>
        <taxon>Salamandridae</taxon>
        <taxon>Pleurodelinae</taxon>
        <taxon>Pleurodeles</taxon>
    </lineage>
</organism>
<feature type="region of interest" description="Disordered" evidence="1">
    <location>
        <begin position="1"/>
        <end position="22"/>
    </location>
</feature>
<dbReference type="AlphaFoldDB" id="A0AAV7SA90"/>
<protein>
    <submittedName>
        <fullName evidence="2">Uncharacterized protein</fullName>
    </submittedName>
</protein>
<dbReference type="EMBL" id="JANPWB010000008">
    <property type="protein sequence ID" value="KAJ1161472.1"/>
    <property type="molecule type" value="Genomic_DNA"/>
</dbReference>
<evidence type="ECO:0000313" key="2">
    <source>
        <dbReference type="EMBL" id="KAJ1161472.1"/>
    </source>
</evidence>
<evidence type="ECO:0000313" key="3">
    <source>
        <dbReference type="Proteomes" id="UP001066276"/>
    </source>
</evidence>
<keyword evidence="3" id="KW-1185">Reference proteome</keyword>
<accession>A0AAV7SA90</accession>
<reference evidence="2" key="1">
    <citation type="journal article" date="2022" name="bioRxiv">
        <title>Sequencing and chromosome-scale assembly of the giantPleurodeles waltlgenome.</title>
        <authorList>
            <person name="Brown T."/>
            <person name="Elewa A."/>
            <person name="Iarovenko S."/>
            <person name="Subramanian E."/>
            <person name="Araus A.J."/>
            <person name="Petzold A."/>
            <person name="Susuki M."/>
            <person name="Suzuki K.-i.T."/>
            <person name="Hayashi T."/>
            <person name="Toyoda A."/>
            <person name="Oliveira C."/>
            <person name="Osipova E."/>
            <person name="Leigh N.D."/>
            <person name="Simon A."/>
            <person name="Yun M.H."/>
        </authorList>
    </citation>
    <scope>NUCLEOTIDE SEQUENCE</scope>
    <source>
        <strain evidence="2">20211129_DDA</strain>
        <tissue evidence="2">Liver</tissue>
    </source>
</reference>